<comment type="caution">
    <text evidence="3">The sequence shown here is derived from an EMBL/GenBank/DDBJ whole genome shotgun (WGS) entry which is preliminary data.</text>
</comment>
<dbReference type="InterPro" id="IPR002589">
    <property type="entry name" value="Macro_dom"/>
</dbReference>
<dbReference type="PANTHER" id="PTHR12521:SF0">
    <property type="entry name" value="ADP-RIBOSE GLYCOHYDROLASE OARD1"/>
    <property type="match status" value="1"/>
</dbReference>
<dbReference type="Proteomes" id="UP000603141">
    <property type="component" value="Unassembled WGS sequence"/>
</dbReference>
<proteinExistence type="predicted"/>
<feature type="domain" description="Macro" evidence="2">
    <location>
        <begin position="1"/>
        <end position="158"/>
    </location>
</feature>
<sequence length="158" mass="17421">MRDITYTTGDATAPVRDGHKIIAHICNDIGGWGKGFVVAISRRWPEPESDYRQWYAERDQNDFGLGAVRVVAVAGDLAVANMIGQRDIRRRSGTPPIRYDAVRSCMGALRESALSLAATIHMPRIGCGLAGGDWSEIEPIIHDELSMHDIPVTVYDFP</sequence>
<dbReference type="InterPro" id="IPR050892">
    <property type="entry name" value="ADP-ribose_metab_enzymes"/>
</dbReference>
<dbReference type="Gene3D" id="3.40.220.10">
    <property type="entry name" value="Leucine Aminopeptidase, subunit E, domain 1"/>
    <property type="match status" value="1"/>
</dbReference>
<dbReference type="PROSITE" id="PS51154">
    <property type="entry name" value="MACRO"/>
    <property type="match status" value="1"/>
</dbReference>
<accession>A0A934VVM0</accession>
<evidence type="ECO:0000259" key="2">
    <source>
        <dbReference type="PROSITE" id="PS51154"/>
    </source>
</evidence>
<dbReference type="AlphaFoldDB" id="A0A934VVM0"/>
<dbReference type="SUPFAM" id="SSF52949">
    <property type="entry name" value="Macro domain-like"/>
    <property type="match status" value="1"/>
</dbReference>
<dbReference type="SMART" id="SM00506">
    <property type="entry name" value="A1pp"/>
    <property type="match status" value="1"/>
</dbReference>
<dbReference type="InterPro" id="IPR043472">
    <property type="entry name" value="Macro_dom-like"/>
</dbReference>
<comment type="catalytic activity">
    <reaction evidence="1">
        <text>an N-(ADP-alpha-D-ribosyl)-thymidine in DNA + H2O = a thymidine in DNA + ADP-D-ribose</text>
        <dbReference type="Rhea" id="RHEA:71655"/>
        <dbReference type="Rhea" id="RHEA-COMP:13556"/>
        <dbReference type="Rhea" id="RHEA-COMP:18051"/>
        <dbReference type="ChEBI" id="CHEBI:15377"/>
        <dbReference type="ChEBI" id="CHEBI:57967"/>
        <dbReference type="ChEBI" id="CHEBI:137386"/>
        <dbReference type="ChEBI" id="CHEBI:191199"/>
    </reaction>
    <physiologicalReaction direction="left-to-right" evidence="1">
        <dbReference type="Rhea" id="RHEA:71656"/>
    </physiologicalReaction>
</comment>
<evidence type="ECO:0000313" key="4">
    <source>
        <dbReference type="Proteomes" id="UP000603141"/>
    </source>
</evidence>
<dbReference type="RefSeq" id="WP_200268614.1">
    <property type="nucleotide sequence ID" value="NZ_JAENIJ010000007.1"/>
</dbReference>
<evidence type="ECO:0000256" key="1">
    <source>
        <dbReference type="ARBA" id="ARBA00035885"/>
    </source>
</evidence>
<protein>
    <submittedName>
        <fullName evidence="3">Macro domain-containing protein</fullName>
    </submittedName>
</protein>
<dbReference type="PANTHER" id="PTHR12521">
    <property type="entry name" value="PROTEIN C6ORF130"/>
    <property type="match status" value="1"/>
</dbReference>
<dbReference type="EMBL" id="JAENIJ010000007">
    <property type="protein sequence ID" value="MBK1881948.1"/>
    <property type="molecule type" value="Genomic_DNA"/>
</dbReference>
<dbReference type="CDD" id="cd02901">
    <property type="entry name" value="Macro_Poa1p-like"/>
    <property type="match status" value="1"/>
</dbReference>
<name>A0A934VVM0_9BACT</name>
<evidence type="ECO:0000313" key="3">
    <source>
        <dbReference type="EMBL" id="MBK1881948.1"/>
    </source>
</evidence>
<reference evidence="3" key="1">
    <citation type="submission" date="2021-01" db="EMBL/GenBank/DDBJ databases">
        <title>Modified the classification status of verrucomicrobia.</title>
        <authorList>
            <person name="Feng X."/>
        </authorList>
    </citation>
    <scope>NUCLEOTIDE SEQUENCE</scope>
    <source>
        <strain evidence="3">KCTC 22041</strain>
    </source>
</reference>
<organism evidence="3 4">
    <name type="scientific">Luteolibacter pohnpeiensis</name>
    <dbReference type="NCBI Taxonomy" id="454153"/>
    <lineage>
        <taxon>Bacteria</taxon>
        <taxon>Pseudomonadati</taxon>
        <taxon>Verrucomicrobiota</taxon>
        <taxon>Verrucomicrobiia</taxon>
        <taxon>Verrucomicrobiales</taxon>
        <taxon>Verrucomicrobiaceae</taxon>
        <taxon>Luteolibacter</taxon>
    </lineage>
</organism>
<gene>
    <name evidence="3" type="ORF">JIN85_05950</name>
</gene>
<dbReference type="GO" id="GO:0140291">
    <property type="term" value="P:peptidyl-glutamate ADP-deribosylation"/>
    <property type="evidence" value="ECO:0007669"/>
    <property type="project" value="TreeGrafter"/>
</dbReference>
<keyword evidence="4" id="KW-1185">Reference proteome</keyword>